<evidence type="ECO:0000313" key="3">
    <source>
        <dbReference type="EMBL" id="KAK4492197.1"/>
    </source>
</evidence>
<comment type="similarity">
    <text evidence="1">Belongs to the UDP-glycosyltransferase family.</text>
</comment>
<proteinExistence type="inferred from homology"/>
<evidence type="ECO:0000313" key="4">
    <source>
        <dbReference type="Proteomes" id="UP001291926"/>
    </source>
</evidence>
<protein>
    <submittedName>
        <fullName evidence="3">Uncharacterized protein</fullName>
    </submittedName>
</protein>
<dbReference type="EMBL" id="JAYDYQ010001087">
    <property type="protein sequence ID" value="KAK4492197.1"/>
    <property type="molecule type" value="Genomic_DNA"/>
</dbReference>
<evidence type="ECO:0000256" key="1">
    <source>
        <dbReference type="ARBA" id="ARBA00009995"/>
    </source>
</evidence>
<accession>A0ABR0DSK2</accession>
<dbReference type="Pfam" id="PF00201">
    <property type="entry name" value="UDPGT"/>
    <property type="match status" value="1"/>
</dbReference>
<gene>
    <name evidence="3" type="ORF">RD792_002996</name>
</gene>
<dbReference type="Gene3D" id="3.40.50.2000">
    <property type="entry name" value="Glycogen Phosphorylase B"/>
    <property type="match status" value="3"/>
</dbReference>
<sequence length="516" mass="57840">MASPDKQPTAPCHVVAMPYPGRGHINPMLDLCTALAENIGEILVTFVVTEEWLGLIGSVSKPPNISFATIPNVVPSEKVRGDDNRGFAMAVMSKMEEPFDRLLGDLELKPAVIIAGAFLHWAANVANRRNIPLAYMWTMSASVYTIFYHFDLLVQNGHFPVNLSVVITSNVDVPDFVPPPLNPIAVYRSVVPISPADQAMLRIQAPLRQILSDYSFPRVEVPLNGDDIVDYIPGLPPLLVADLPQIIRDQESISALLKIIPQESKSNYLLFSSIYELESQVFDILKKKSAFSIYNISPATSYSKVKNTINNSNKNDENIFKWLNLQSPNSVLYISQGSFRSVSRTHMDEIAIGLCSSGVRFLWIARNETTRLQEICGEKGLVVDWCDQLSVLCHSSVGGFWTHCGWNSTKEALLAGVPMLTLPIGMDQVTNAKAIVEDWRVGWRVKREFDEGDLMRMGEIKELLLRFMDLESLERKEISRNARELQKICEREFADGQSFQINLNGFTKSILQHRSI</sequence>
<dbReference type="PANTHER" id="PTHR11926:SF774">
    <property type="entry name" value="UDP-GLYCOSYLTRANSFERASE 85A1-RELATED"/>
    <property type="match status" value="1"/>
</dbReference>
<reference evidence="3 4" key="1">
    <citation type="journal article" date="2023" name="bioRxiv">
        <title>Genome report: Whole genome sequence and annotation of Penstemon davidsonii.</title>
        <authorList>
            <person name="Ostevik K.L."/>
            <person name="Alabady M."/>
            <person name="Zhang M."/>
            <person name="Rausher M.D."/>
        </authorList>
    </citation>
    <scope>NUCLEOTIDE SEQUENCE [LARGE SCALE GENOMIC DNA]</scope>
    <source>
        <strain evidence="3">DNT005</strain>
        <tissue evidence="3">Whole leaf</tissue>
    </source>
</reference>
<comment type="caution">
    <text evidence="3">The sequence shown here is derived from an EMBL/GenBank/DDBJ whole genome shotgun (WGS) entry which is preliminary data.</text>
</comment>
<dbReference type="CDD" id="cd03784">
    <property type="entry name" value="GT1_Gtf-like"/>
    <property type="match status" value="1"/>
</dbReference>
<organism evidence="3 4">
    <name type="scientific">Penstemon davidsonii</name>
    <dbReference type="NCBI Taxonomy" id="160366"/>
    <lineage>
        <taxon>Eukaryota</taxon>
        <taxon>Viridiplantae</taxon>
        <taxon>Streptophyta</taxon>
        <taxon>Embryophyta</taxon>
        <taxon>Tracheophyta</taxon>
        <taxon>Spermatophyta</taxon>
        <taxon>Magnoliopsida</taxon>
        <taxon>eudicotyledons</taxon>
        <taxon>Gunneridae</taxon>
        <taxon>Pentapetalae</taxon>
        <taxon>asterids</taxon>
        <taxon>lamiids</taxon>
        <taxon>Lamiales</taxon>
        <taxon>Plantaginaceae</taxon>
        <taxon>Cheloneae</taxon>
        <taxon>Penstemon</taxon>
    </lineage>
</organism>
<keyword evidence="4" id="KW-1185">Reference proteome</keyword>
<dbReference type="Proteomes" id="UP001291926">
    <property type="component" value="Unassembled WGS sequence"/>
</dbReference>
<dbReference type="InterPro" id="IPR002213">
    <property type="entry name" value="UDP_glucos_trans"/>
</dbReference>
<evidence type="ECO:0000256" key="2">
    <source>
        <dbReference type="ARBA" id="ARBA00022679"/>
    </source>
</evidence>
<name>A0ABR0DSK2_9LAMI</name>
<keyword evidence="2" id="KW-0808">Transferase</keyword>
<dbReference type="PANTHER" id="PTHR11926">
    <property type="entry name" value="GLUCOSYL/GLUCURONOSYL TRANSFERASES"/>
    <property type="match status" value="1"/>
</dbReference>
<dbReference type="SUPFAM" id="SSF53756">
    <property type="entry name" value="UDP-Glycosyltransferase/glycogen phosphorylase"/>
    <property type="match status" value="1"/>
</dbReference>